<protein>
    <submittedName>
        <fullName evidence="1">Uroporphyrin-III methyltransferase</fullName>
    </submittedName>
</protein>
<sequence length="136" mass="15552">MTAQHDTPDVRLKRVYDASAPSDGLRVLVDRLWPRGLHKADVKMDFWLKDVAPSPDLRHWFGHDPAHWDEFRLRYRHELSNGNAEIARLVGLAEKSRITLLYAAHDPLHNHALVLRDFLCDVATVKSSSHGRGDQS</sequence>
<keyword evidence="1" id="KW-0489">Methyltransferase</keyword>
<dbReference type="InterPro" id="IPR052552">
    <property type="entry name" value="YeaO-like"/>
</dbReference>
<evidence type="ECO:0000313" key="1">
    <source>
        <dbReference type="EMBL" id="KXV02415.1"/>
    </source>
</evidence>
<dbReference type="AlphaFoldDB" id="A0A149QYN1"/>
<reference evidence="1 2" key="1">
    <citation type="submission" date="2015-06" db="EMBL/GenBank/DDBJ databases">
        <title>Improved classification and identification of acetic acid bacteria using matrix-assisted laser desorption/ionization time-of-flight mass spectrometry; Gluconobacter nephelii and Gluconobacter uchimurae are later heterotypic synonyms of Gluconobacter japonicus and Gluconobacter oxydans, respectively.</title>
        <authorList>
            <person name="Li L."/>
            <person name="Cleenwerck I."/>
            <person name="De Vuyst L."/>
            <person name="Vandamme P."/>
        </authorList>
    </citation>
    <scope>NUCLEOTIDE SEQUENCE [LARGE SCALE GENOMIC DNA]</scope>
    <source>
        <strain evidence="1 2">LMG 1625</strain>
    </source>
</reference>
<dbReference type="Proteomes" id="UP000075473">
    <property type="component" value="Unassembled WGS sequence"/>
</dbReference>
<dbReference type="PANTHER" id="PTHR36849:SF1">
    <property type="entry name" value="CYTOPLASMIC PROTEIN"/>
    <property type="match status" value="1"/>
</dbReference>
<dbReference type="Pfam" id="PF22752">
    <property type="entry name" value="DUF488-N3i"/>
    <property type="match status" value="1"/>
</dbReference>
<dbReference type="RefSeq" id="WP_062247522.1">
    <property type="nucleotide sequence ID" value="NZ_JAMYZS010000067.1"/>
</dbReference>
<dbReference type="EMBL" id="LHZA01000076">
    <property type="protein sequence ID" value="KXV02415.1"/>
    <property type="molecule type" value="Genomic_DNA"/>
</dbReference>
<comment type="caution">
    <text evidence="1">The sequence shown here is derived from an EMBL/GenBank/DDBJ whole genome shotgun (WGS) entry which is preliminary data.</text>
</comment>
<name>A0A149QYN1_9PROT</name>
<dbReference type="GO" id="GO:0032259">
    <property type="term" value="P:methylation"/>
    <property type="evidence" value="ECO:0007669"/>
    <property type="project" value="UniProtKB-KW"/>
</dbReference>
<organism evidence="1 2">
    <name type="scientific">Acetobacter cerevisiae</name>
    <dbReference type="NCBI Taxonomy" id="178900"/>
    <lineage>
        <taxon>Bacteria</taxon>
        <taxon>Pseudomonadati</taxon>
        <taxon>Pseudomonadota</taxon>
        <taxon>Alphaproteobacteria</taxon>
        <taxon>Acetobacterales</taxon>
        <taxon>Acetobacteraceae</taxon>
        <taxon>Acetobacter</taxon>
    </lineage>
</organism>
<proteinExistence type="predicted"/>
<dbReference type="PANTHER" id="PTHR36849">
    <property type="entry name" value="CYTOPLASMIC PROTEIN-RELATED"/>
    <property type="match status" value="1"/>
</dbReference>
<dbReference type="PATRIC" id="fig|178900.5.peg.100"/>
<dbReference type="GO" id="GO:0008168">
    <property type="term" value="F:methyltransferase activity"/>
    <property type="evidence" value="ECO:0007669"/>
    <property type="project" value="UniProtKB-KW"/>
</dbReference>
<gene>
    <name evidence="1" type="ORF">AD928_00950</name>
</gene>
<evidence type="ECO:0000313" key="2">
    <source>
        <dbReference type="Proteomes" id="UP000075473"/>
    </source>
</evidence>
<keyword evidence="1" id="KW-0808">Transferase</keyword>
<accession>A0A149QYN1</accession>